<evidence type="ECO:0000313" key="3">
    <source>
        <dbReference type="Proteomes" id="UP001381693"/>
    </source>
</evidence>
<dbReference type="SMART" id="SM00554">
    <property type="entry name" value="FAS1"/>
    <property type="match status" value="1"/>
</dbReference>
<dbReference type="AlphaFoldDB" id="A0AAN8XAJ9"/>
<feature type="domain" description="FAS1" evidence="1">
    <location>
        <begin position="1"/>
        <end position="122"/>
    </location>
</feature>
<proteinExistence type="predicted"/>
<dbReference type="SUPFAM" id="SSF82153">
    <property type="entry name" value="FAS1 domain"/>
    <property type="match status" value="1"/>
</dbReference>
<evidence type="ECO:0000259" key="1">
    <source>
        <dbReference type="PROSITE" id="PS50213"/>
    </source>
</evidence>
<keyword evidence="3" id="KW-1185">Reference proteome</keyword>
<dbReference type="Pfam" id="PF02469">
    <property type="entry name" value="Fasciclin"/>
    <property type="match status" value="1"/>
</dbReference>
<gene>
    <name evidence="2" type="ORF">SK128_025691</name>
</gene>
<dbReference type="Proteomes" id="UP001381693">
    <property type="component" value="Unassembled WGS sequence"/>
</dbReference>
<dbReference type="PROSITE" id="PS50213">
    <property type="entry name" value="FAS1"/>
    <property type="match status" value="1"/>
</dbReference>
<dbReference type="EMBL" id="JAXCGZ010005771">
    <property type="protein sequence ID" value="KAK7080850.1"/>
    <property type="molecule type" value="Genomic_DNA"/>
</dbReference>
<comment type="caution">
    <text evidence="2">The sequence shown here is derived from an EMBL/GenBank/DDBJ whole genome shotgun (WGS) entry which is preliminary data.</text>
</comment>
<dbReference type="InterPro" id="IPR000782">
    <property type="entry name" value="FAS1_domain"/>
</dbReference>
<organism evidence="2 3">
    <name type="scientific">Halocaridina rubra</name>
    <name type="common">Hawaiian red shrimp</name>
    <dbReference type="NCBI Taxonomy" id="373956"/>
    <lineage>
        <taxon>Eukaryota</taxon>
        <taxon>Metazoa</taxon>
        <taxon>Ecdysozoa</taxon>
        <taxon>Arthropoda</taxon>
        <taxon>Crustacea</taxon>
        <taxon>Multicrustacea</taxon>
        <taxon>Malacostraca</taxon>
        <taxon>Eumalacostraca</taxon>
        <taxon>Eucarida</taxon>
        <taxon>Decapoda</taxon>
        <taxon>Pleocyemata</taxon>
        <taxon>Caridea</taxon>
        <taxon>Atyoidea</taxon>
        <taxon>Atyidae</taxon>
        <taxon>Halocaridina</taxon>
    </lineage>
</organism>
<dbReference type="Gene3D" id="2.30.180.10">
    <property type="entry name" value="FAS1 domain"/>
    <property type="match status" value="1"/>
</dbReference>
<dbReference type="InterPro" id="IPR036378">
    <property type="entry name" value="FAS1_dom_sf"/>
</dbReference>
<protein>
    <recommendedName>
        <fullName evidence="1">FAS1 domain-containing protein</fullName>
    </recommendedName>
</protein>
<name>A0AAN8XAJ9_HALRR</name>
<reference evidence="2 3" key="1">
    <citation type="submission" date="2023-11" db="EMBL/GenBank/DDBJ databases">
        <title>Halocaridina rubra genome assembly.</title>
        <authorList>
            <person name="Smith C."/>
        </authorList>
    </citation>
    <scope>NUCLEOTIDE SEQUENCE [LARGE SCALE GENOMIC DNA]</scope>
    <source>
        <strain evidence="2">EP-1</strain>
        <tissue evidence="2">Whole</tissue>
    </source>
</reference>
<accession>A0AAN8XAJ9</accession>
<sequence>MVAAIIENDRVLPQMMQTMSFTAFMPTNEAMDKYEGEKNVKLIYYHLANIPYTAQHLPDEINTQLSGNPRLYVTRLPSGKASITGWEDFNIFINNAKILQANHIAVAEDGAEQVLHIVDQVIAPTIAKAAPNTPLTAAYRNPDAQKLLKKPNLYGLVNQHSVTDFERRVTELNLLDVFNMQGKNTFFIPVNQALNMMQRL</sequence>
<evidence type="ECO:0000313" key="2">
    <source>
        <dbReference type="EMBL" id="KAK7080850.1"/>
    </source>
</evidence>